<organism evidence="1 2">
    <name type="scientific">Desulfosarcina widdelii</name>
    <dbReference type="NCBI Taxonomy" id="947919"/>
    <lineage>
        <taxon>Bacteria</taxon>
        <taxon>Pseudomonadati</taxon>
        <taxon>Thermodesulfobacteriota</taxon>
        <taxon>Desulfobacteria</taxon>
        <taxon>Desulfobacterales</taxon>
        <taxon>Desulfosarcinaceae</taxon>
        <taxon>Desulfosarcina</taxon>
    </lineage>
</organism>
<accession>A0A5K7YWI3</accession>
<proteinExistence type="predicted"/>
<dbReference type="Proteomes" id="UP000427769">
    <property type="component" value="Chromosome"/>
</dbReference>
<dbReference type="KEGG" id="dwd:DSCW_01070"/>
<name>A0A5K7YWI3_9BACT</name>
<gene>
    <name evidence="1" type="ORF">DSCW_01070</name>
</gene>
<keyword evidence="2" id="KW-1185">Reference proteome</keyword>
<evidence type="ECO:0000313" key="1">
    <source>
        <dbReference type="EMBL" id="BBO72690.1"/>
    </source>
</evidence>
<dbReference type="AlphaFoldDB" id="A0A5K7YWI3"/>
<sequence length="132" mass="15501">MDVITKVEFLKMKIDICKGFRDVYGYVETTRDVAEGVRDDINEIKNLEKEDGCLKNIETMNRDELIHFIGLKRFEITGFKNMDDDVLRAAIKEYMEDIISEYESEYERLINSGYDTFESIEDQVEDILYSLG</sequence>
<reference evidence="1 2" key="1">
    <citation type="submission" date="2019-11" db="EMBL/GenBank/DDBJ databases">
        <title>Comparative genomics of hydrocarbon-degrading Desulfosarcina strains.</title>
        <authorList>
            <person name="Watanabe M."/>
            <person name="Kojima H."/>
            <person name="Fukui M."/>
        </authorList>
    </citation>
    <scope>NUCLEOTIDE SEQUENCE [LARGE SCALE GENOMIC DNA]</scope>
    <source>
        <strain evidence="1 2">PP31</strain>
    </source>
</reference>
<dbReference type="RefSeq" id="WP_155301872.1">
    <property type="nucleotide sequence ID" value="NZ_AP021875.1"/>
</dbReference>
<dbReference type="EMBL" id="AP021875">
    <property type="protein sequence ID" value="BBO72690.1"/>
    <property type="molecule type" value="Genomic_DNA"/>
</dbReference>
<evidence type="ECO:0000313" key="2">
    <source>
        <dbReference type="Proteomes" id="UP000427769"/>
    </source>
</evidence>
<protein>
    <submittedName>
        <fullName evidence="1">Uncharacterized protein</fullName>
    </submittedName>
</protein>